<gene>
    <name evidence="5" type="ORF">D2962_02630</name>
</gene>
<dbReference type="InterPro" id="IPR005000">
    <property type="entry name" value="Aldolase/citrate-lyase_domain"/>
</dbReference>
<dbReference type="AlphaFoldDB" id="A0A3G2R3Y5"/>
<dbReference type="SUPFAM" id="SSF51621">
    <property type="entry name" value="Phosphoenolpyruvate/pyruvate domain"/>
    <property type="match status" value="1"/>
</dbReference>
<dbReference type="PANTHER" id="PTHR30502">
    <property type="entry name" value="2-KETO-3-DEOXY-L-RHAMNONATE ALDOLASE"/>
    <property type="match status" value="1"/>
</dbReference>
<feature type="domain" description="HpcH/HpaI aldolase/citrate lyase" evidence="4">
    <location>
        <begin position="23"/>
        <end position="240"/>
    </location>
</feature>
<evidence type="ECO:0000256" key="1">
    <source>
        <dbReference type="ARBA" id="ARBA00005568"/>
    </source>
</evidence>
<proteinExistence type="inferred from homology"/>
<accession>A0A3G2R3Y5</accession>
<evidence type="ECO:0000313" key="5">
    <source>
        <dbReference type="EMBL" id="AYO29647.1"/>
    </source>
</evidence>
<comment type="similarity">
    <text evidence="1">Belongs to the HpcH/HpaI aldolase family.</text>
</comment>
<evidence type="ECO:0000259" key="4">
    <source>
        <dbReference type="Pfam" id="PF03328"/>
    </source>
</evidence>
<name>A0A3G2R3Y5_9FIRM</name>
<dbReference type="Proteomes" id="UP000280960">
    <property type="component" value="Chromosome"/>
</dbReference>
<dbReference type="KEGG" id="bacg:D2962_02630"/>
<evidence type="ECO:0000313" key="6">
    <source>
        <dbReference type="Proteomes" id="UP000280960"/>
    </source>
</evidence>
<dbReference type="InterPro" id="IPR050251">
    <property type="entry name" value="HpcH-HpaI_aldolase"/>
</dbReference>
<dbReference type="GO" id="GO:0016832">
    <property type="term" value="F:aldehyde-lyase activity"/>
    <property type="evidence" value="ECO:0007669"/>
    <property type="project" value="TreeGrafter"/>
</dbReference>
<sequence>MFQIKQAMKNGEALIGIMIEEMTTPNIAKILAACGFKYFIIDCEHGSFNDESVASIISVAKGSGIIPMVRVPEIRKDTISKPLEAGAMGLLIPQIKTVEDVKRVVEEARYAPQGKRGISHTKPHNNYITKSDPEQTKKENDEVMIILQIETKEAIENLDEILSVEGIDAALIGPNDLSQSYGILGQFDNPIILQAFDKVIEVSKKHDIISGVHFGDIKNIEKMGPKGMRLLMWNTEVGLIIDNGIKGVNDLTSLLKSDGINCI</sequence>
<dbReference type="InterPro" id="IPR015813">
    <property type="entry name" value="Pyrv/PenolPyrv_kinase-like_dom"/>
</dbReference>
<evidence type="ECO:0000256" key="2">
    <source>
        <dbReference type="ARBA" id="ARBA00022723"/>
    </source>
</evidence>
<reference evidence="5 6" key="1">
    <citation type="submission" date="2018-10" db="EMBL/GenBank/DDBJ databases">
        <authorList>
            <person name="Zhang X."/>
        </authorList>
    </citation>
    <scope>NUCLEOTIDE SEQUENCE [LARGE SCALE GENOMIC DNA]</scope>
    <source>
        <strain evidence="5 6">SK-G1</strain>
    </source>
</reference>
<dbReference type="PANTHER" id="PTHR30502:SF0">
    <property type="entry name" value="PHOSPHOENOLPYRUVATE CARBOXYLASE FAMILY PROTEIN"/>
    <property type="match status" value="1"/>
</dbReference>
<dbReference type="Gene3D" id="3.20.20.60">
    <property type="entry name" value="Phosphoenolpyruvate-binding domains"/>
    <property type="match status" value="1"/>
</dbReference>
<dbReference type="RefSeq" id="WP_122014035.1">
    <property type="nucleotide sequence ID" value="NZ_CP033169.1"/>
</dbReference>
<keyword evidence="2" id="KW-0479">Metal-binding</keyword>
<dbReference type="InterPro" id="IPR040442">
    <property type="entry name" value="Pyrv_kinase-like_dom_sf"/>
</dbReference>
<dbReference type="Pfam" id="PF03328">
    <property type="entry name" value="HpcH_HpaI"/>
    <property type="match status" value="1"/>
</dbReference>
<dbReference type="GO" id="GO:0005737">
    <property type="term" value="C:cytoplasm"/>
    <property type="evidence" value="ECO:0007669"/>
    <property type="project" value="TreeGrafter"/>
</dbReference>
<organism evidence="5 6">
    <name type="scientific">Biomaibacter acetigenes</name>
    <dbReference type="NCBI Taxonomy" id="2316383"/>
    <lineage>
        <taxon>Bacteria</taxon>
        <taxon>Bacillati</taxon>
        <taxon>Bacillota</taxon>
        <taxon>Clostridia</taxon>
        <taxon>Thermosediminibacterales</taxon>
        <taxon>Tepidanaerobacteraceae</taxon>
        <taxon>Biomaibacter</taxon>
    </lineage>
</organism>
<dbReference type="GO" id="GO:0046872">
    <property type="term" value="F:metal ion binding"/>
    <property type="evidence" value="ECO:0007669"/>
    <property type="project" value="UniProtKB-KW"/>
</dbReference>
<keyword evidence="6" id="KW-1185">Reference proteome</keyword>
<dbReference type="EMBL" id="CP033169">
    <property type="protein sequence ID" value="AYO29647.1"/>
    <property type="molecule type" value="Genomic_DNA"/>
</dbReference>
<keyword evidence="3" id="KW-0456">Lyase</keyword>
<protein>
    <recommendedName>
        <fullName evidence="4">HpcH/HpaI aldolase/citrate lyase domain-containing protein</fullName>
    </recommendedName>
</protein>
<evidence type="ECO:0000256" key="3">
    <source>
        <dbReference type="ARBA" id="ARBA00023239"/>
    </source>
</evidence>